<dbReference type="SUPFAM" id="SSF143100">
    <property type="entry name" value="TTHA1013/TTHA0281-like"/>
    <property type="match status" value="1"/>
</dbReference>
<dbReference type="InterPro" id="IPR010985">
    <property type="entry name" value="Ribbon_hlx_hlx"/>
</dbReference>
<dbReference type="AlphaFoldDB" id="A0A7W8H9X9"/>
<organism evidence="1 2">
    <name type="scientific">Catenibacillus scindens</name>
    <dbReference type="NCBI Taxonomy" id="673271"/>
    <lineage>
        <taxon>Bacteria</taxon>
        <taxon>Bacillati</taxon>
        <taxon>Bacillota</taxon>
        <taxon>Clostridia</taxon>
        <taxon>Lachnospirales</taxon>
        <taxon>Lachnospiraceae</taxon>
        <taxon>Catenibacillus</taxon>
    </lineage>
</organism>
<dbReference type="RefSeq" id="WP_183772037.1">
    <property type="nucleotide sequence ID" value="NZ_CAWVEG010000136.1"/>
</dbReference>
<dbReference type="Pfam" id="PF05534">
    <property type="entry name" value="HicB"/>
    <property type="match status" value="1"/>
</dbReference>
<dbReference type="InterPro" id="IPR008651">
    <property type="entry name" value="Uncharacterised_HicB"/>
</dbReference>
<name>A0A7W8H9X9_9FIRM</name>
<comment type="caution">
    <text evidence="1">The sequence shown here is derived from an EMBL/GenBank/DDBJ whole genome shotgun (WGS) entry which is preliminary data.</text>
</comment>
<gene>
    <name evidence="1" type="ORF">HNP82_000960</name>
</gene>
<dbReference type="Proteomes" id="UP000543642">
    <property type="component" value="Unassembled WGS sequence"/>
</dbReference>
<dbReference type="InterPro" id="IPR035069">
    <property type="entry name" value="TTHA1013/TTHA0281-like"/>
</dbReference>
<evidence type="ECO:0000313" key="2">
    <source>
        <dbReference type="Proteomes" id="UP000543642"/>
    </source>
</evidence>
<accession>A0A7W8H9X9</accession>
<protein>
    <submittedName>
        <fullName evidence="1">Putative HicB family RNase H-like nuclease</fullName>
    </submittedName>
</protein>
<dbReference type="EMBL" id="JACHFW010000002">
    <property type="protein sequence ID" value="MBB5263862.1"/>
    <property type="molecule type" value="Genomic_DNA"/>
</dbReference>
<proteinExistence type="predicted"/>
<keyword evidence="2" id="KW-1185">Reference proteome</keyword>
<evidence type="ECO:0000313" key="1">
    <source>
        <dbReference type="EMBL" id="MBB5263862.1"/>
    </source>
</evidence>
<dbReference type="SUPFAM" id="SSF47598">
    <property type="entry name" value="Ribbon-helix-helix"/>
    <property type="match status" value="1"/>
</dbReference>
<sequence>MNNTIQYRGYIGSVEFSEEDGLFYGKVMGIRSLISYEGENAKALIDDFHGAVDDYLAMCEAEGRTPEVAYKGSFNIRISPELHKRLVIYTTAHNISLNRYIEDTLEKSPAAQAQ</sequence>
<dbReference type="GO" id="GO:0006355">
    <property type="term" value="P:regulation of DNA-templated transcription"/>
    <property type="evidence" value="ECO:0007669"/>
    <property type="project" value="InterPro"/>
</dbReference>
<reference evidence="1 2" key="1">
    <citation type="submission" date="2020-08" db="EMBL/GenBank/DDBJ databases">
        <title>Genomic Encyclopedia of Type Strains, Phase IV (KMG-IV): sequencing the most valuable type-strain genomes for metagenomic binning, comparative biology and taxonomic classification.</title>
        <authorList>
            <person name="Goeker M."/>
        </authorList>
    </citation>
    <scope>NUCLEOTIDE SEQUENCE [LARGE SCALE GENOMIC DNA]</scope>
    <source>
        <strain evidence="1 2">DSM 106146</strain>
    </source>
</reference>